<reference evidence="1" key="1">
    <citation type="submission" date="2022-09" db="EMBL/GenBank/DDBJ databases">
        <title>Interaction between co-microsymbionts with complementary sets of symbiotic genes in legume-rhizobium systems.</title>
        <authorList>
            <person name="Safronova V."/>
            <person name="Sazanova A."/>
            <person name="Afonin A."/>
            <person name="Chirak E."/>
        </authorList>
    </citation>
    <scope>NUCLEOTIDE SEQUENCE</scope>
    <source>
        <strain evidence="1">A18/3m</strain>
    </source>
</reference>
<sequence length="532" mass="58787">MSIASEIDPLFSTWDKRGSPGLAIAIMKNGEIIYKRGYGTANLDHDVTIVPSSVFHAASVSKQFTAMAVCLLEAEGKLNLNDDVRDYVEKLPDFGTPINLRHLLHHTSGMRDYWDLLSLAGWRYSKDLITDHDILSILSRQKHLNFEPGSEHLYCNTGYMLLAQVVAQVAGESFRAFTSKRIFDPLGMSRSFFRDQHGEVIPDAAYGYHPRGDTFEAAPTNFETVGGTGLQTTVEDLALWEANFYTGRVGGKLVLKEMLRPGCLNDGTPIGYAGGLGLGTYRGLDIIEHSGGDAGYRCNLLRFPTERFSVAILGNLSSIDPAALARKVADICLESVLEEKVSSISSPPGLPLTNLGDIEALAGVYVDPQKGDKILHLHVDQGKLVGGAPIAAEAFALKPVASGRFRYVLFPNTEITFSSRGHLIQKTHDREQNRFVRAEPHPYSPTELEEFVGLYEAEENDYRYSVILHEGALALTALKMDAAPLTAISKDFFFVGRWRLRFLRDDSGMIAGLSLNIDRVRNFRLQKLSQNS</sequence>
<gene>
    <name evidence="1" type="ORF">N8E88_07490</name>
</gene>
<dbReference type="EMBL" id="CP104972">
    <property type="protein sequence ID" value="UXN58767.1"/>
    <property type="molecule type" value="Genomic_DNA"/>
</dbReference>
<proteinExistence type="predicted"/>
<organism evidence="1 2">
    <name type="scientific">Phyllobacterium zundukense</name>
    <dbReference type="NCBI Taxonomy" id="1867719"/>
    <lineage>
        <taxon>Bacteria</taxon>
        <taxon>Pseudomonadati</taxon>
        <taxon>Pseudomonadota</taxon>
        <taxon>Alphaproteobacteria</taxon>
        <taxon>Hyphomicrobiales</taxon>
        <taxon>Phyllobacteriaceae</taxon>
        <taxon>Phyllobacterium</taxon>
    </lineage>
</organism>
<keyword evidence="1" id="KW-0614">Plasmid</keyword>
<evidence type="ECO:0000313" key="1">
    <source>
        <dbReference type="EMBL" id="UXN58767.1"/>
    </source>
</evidence>
<accession>A0ACD4CYS1</accession>
<name>A0ACD4CYS1_9HYPH</name>
<geneLocation type="plasmid" evidence="1 2">
    <name>p_unnamed1</name>
</geneLocation>
<protein>
    <submittedName>
        <fullName evidence="1">Beta-lactamase family protein</fullName>
    </submittedName>
</protein>
<dbReference type="Proteomes" id="UP001061991">
    <property type="component" value="Plasmid p_unnamed1"/>
</dbReference>
<keyword evidence="2" id="KW-1185">Reference proteome</keyword>
<evidence type="ECO:0000313" key="2">
    <source>
        <dbReference type="Proteomes" id="UP001061991"/>
    </source>
</evidence>